<accession>G7YD53</accession>
<reference evidence="2" key="1">
    <citation type="journal article" date="2011" name="Genome Biol.">
        <title>The draft genome of the carcinogenic human liver fluke Clonorchis sinensis.</title>
        <authorList>
            <person name="Wang X."/>
            <person name="Chen W."/>
            <person name="Huang Y."/>
            <person name="Sun J."/>
            <person name="Men J."/>
            <person name="Liu H."/>
            <person name="Luo F."/>
            <person name="Guo L."/>
            <person name="Lv X."/>
            <person name="Deng C."/>
            <person name="Zhou C."/>
            <person name="Fan Y."/>
            <person name="Li X."/>
            <person name="Huang L."/>
            <person name="Hu Y."/>
            <person name="Liang C."/>
            <person name="Hu X."/>
            <person name="Xu J."/>
            <person name="Yu X."/>
        </authorList>
    </citation>
    <scope>NUCLEOTIDE SEQUENCE [LARGE SCALE GENOMIC DNA]</scope>
    <source>
        <strain evidence="2">Henan</strain>
    </source>
</reference>
<feature type="compositionally biased region" description="Polar residues" evidence="1">
    <location>
        <begin position="137"/>
        <end position="152"/>
    </location>
</feature>
<feature type="region of interest" description="Disordered" evidence="1">
    <location>
        <begin position="123"/>
        <end position="152"/>
    </location>
</feature>
<gene>
    <name evidence="2" type="ORF">CLF_105185</name>
</gene>
<protein>
    <submittedName>
        <fullName evidence="2">Uncharacterized protein</fullName>
    </submittedName>
</protein>
<feature type="compositionally biased region" description="Basic and acidic residues" evidence="1">
    <location>
        <begin position="123"/>
        <end position="134"/>
    </location>
</feature>
<dbReference type="Proteomes" id="UP000008909">
    <property type="component" value="Unassembled WGS sequence"/>
</dbReference>
<evidence type="ECO:0000313" key="2">
    <source>
        <dbReference type="EMBL" id="GAA50887.1"/>
    </source>
</evidence>
<sequence length="152" mass="16961">MKLSTIKLLQRIGGMKILERTVSIQKAYPTIRRISEDRPLEAQQLGHSSFRMEAISALWRVGSNGSFALVLAKVVQQSAWTQHVAAPTRYRAGQLLSLLKLIITNNFADHVKIDASLGHSDHCERQSLSDKNKTDPGYSSESLDPVYQSMNP</sequence>
<reference key="2">
    <citation type="submission" date="2011-10" db="EMBL/GenBank/DDBJ databases">
        <title>The genome and transcriptome sequence of Clonorchis sinensis provide insights into the carcinogenic liver fluke.</title>
        <authorList>
            <person name="Wang X."/>
            <person name="Huang Y."/>
            <person name="Chen W."/>
            <person name="Liu H."/>
            <person name="Guo L."/>
            <person name="Chen Y."/>
            <person name="Luo F."/>
            <person name="Zhou W."/>
            <person name="Sun J."/>
            <person name="Mao Q."/>
            <person name="Liang P."/>
            <person name="Zhou C."/>
            <person name="Tian Y."/>
            <person name="Men J."/>
            <person name="Lv X."/>
            <person name="Huang L."/>
            <person name="Zhou J."/>
            <person name="Hu Y."/>
            <person name="Li R."/>
            <person name="Zhang F."/>
            <person name="Lei H."/>
            <person name="Li X."/>
            <person name="Hu X."/>
            <person name="Liang C."/>
            <person name="Xu J."/>
            <person name="Wu Z."/>
            <person name="Yu X."/>
        </authorList>
    </citation>
    <scope>NUCLEOTIDE SEQUENCE</scope>
    <source>
        <strain>Henan</strain>
    </source>
</reference>
<organism evidence="2 3">
    <name type="scientific">Clonorchis sinensis</name>
    <name type="common">Chinese liver fluke</name>
    <dbReference type="NCBI Taxonomy" id="79923"/>
    <lineage>
        <taxon>Eukaryota</taxon>
        <taxon>Metazoa</taxon>
        <taxon>Spiralia</taxon>
        <taxon>Lophotrochozoa</taxon>
        <taxon>Platyhelminthes</taxon>
        <taxon>Trematoda</taxon>
        <taxon>Digenea</taxon>
        <taxon>Opisthorchiida</taxon>
        <taxon>Opisthorchiata</taxon>
        <taxon>Opisthorchiidae</taxon>
        <taxon>Clonorchis</taxon>
    </lineage>
</organism>
<proteinExistence type="predicted"/>
<evidence type="ECO:0000256" key="1">
    <source>
        <dbReference type="SAM" id="MobiDB-lite"/>
    </source>
</evidence>
<evidence type="ECO:0000313" key="3">
    <source>
        <dbReference type="Proteomes" id="UP000008909"/>
    </source>
</evidence>
<dbReference type="EMBL" id="DF143090">
    <property type="protein sequence ID" value="GAA50887.1"/>
    <property type="molecule type" value="Genomic_DNA"/>
</dbReference>
<keyword evidence="3" id="KW-1185">Reference proteome</keyword>
<name>G7YD53_CLOSI</name>
<dbReference type="AlphaFoldDB" id="G7YD53"/>